<dbReference type="EMBL" id="FPHR01000019">
    <property type="protein sequence ID" value="SFV77236.1"/>
    <property type="molecule type" value="Genomic_DNA"/>
</dbReference>
<dbReference type="InterPro" id="IPR042245">
    <property type="entry name" value="Tgt2/MlaC_sf"/>
</dbReference>
<gene>
    <name evidence="2" type="ORF">MNB_SUP05-4-194</name>
</gene>
<protein>
    <submittedName>
        <fullName evidence="2">Toluene tolerance family protein</fullName>
    </submittedName>
</protein>
<feature type="coiled-coil region" evidence="1">
    <location>
        <begin position="48"/>
        <end position="75"/>
    </location>
</feature>
<dbReference type="Pfam" id="PF05494">
    <property type="entry name" value="MlaC"/>
    <property type="match status" value="1"/>
</dbReference>
<dbReference type="PANTHER" id="PTHR36573:SF1">
    <property type="entry name" value="INTERMEMBRANE PHOSPHOLIPID TRANSPORT SYSTEM BINDING PROTEIN MLAC"/>
    <property type="match status" value="1"/>
</dbReference>
<reference evidence="2" key="1">
    <citation type="submission" date="2016-10" db="EMBL/GenBank/DDBJ databases">
        <authorList>
            <person name="de Groot N.N."/>
        </authorList>
    </citation>
    <scope>NUCLEOTIDE SEQUENCE</scope>
</reference>
<evidence type="ECO:0000256" key="1">
    <source>
        <dbReference type="SAM" id="Coils"/>
    </source>
</evidence>
<dbReference type="Gene3D" id="3.10.450.710">
    <property type="entry name" value="Tgt2/MlaC"/>
    <property type="match status" value="1"/>
</dbReference>
<name>A0A1W1D9X4_9ZZZZ</name>
<sequence length="218" mass="24608">MLKTLLIILSILSTNVALAMDANTNHAPANSVIADIIDPPNSAALNIMVSALSSLKELKKQNKASKENVEMLIRLKLLPNIAMGVSTKIALDKHWGELNIQQKQFFQYYISESLIQDYVGILSSYEKLDSIQITVDPKVKRKDNKAIVKLYISINDEPKPVSITLKMIRLNAWHVYDIVFSGVSVVKNYRAQFNSYIKRKGVDALIKKSKKKLDKHKK</sequence>
<keyword evidence="1" id="KW-0175">Coiled coil</keyword>
<dbReference type="InterPro" id="IPR008869">
    <property type="entry name" value="MlaC/ttg2D"/>
</dbReference>
<organism evidence="2">
    <name type="scientific">hydrothermal vent metagenome</name>
    <dbReference type="NCBI Taxonomy" id="652676"/>
    <lineage>
        <taxon>unclassified sequences</taxon>
        <taxon>metagenomes</taxon>
        <taxon>ecological metagenomes</taxon>
    </lineage>
</organism>
<proteinExistence type="predicted"/>
<dbReference type="PANTHER" id="PTHR36573">
    <property type="entry name" value="INTERMEMBRANE PHOSPHOLIPID TRANSPORT SYSTEM BINDING PROTEIN MLAC"/>
    <property type="match status" value="1"/>
</dbReference>
<dbReference type="AlphaFoldDB" id="A0A1W1D9X4"/>
<evidence type="ECO:0000313" key="2">
    <source>
        <dbReference type="EMBL" id="SFV77236.1"/>
    </source>
</evidence>
<accession>A0A1W1D9X4</accession>